<sequence>MAWRFLKDPGPDCTSSNDDIDKKAPPRLLRRAPSPPRPPPPDFMLETNGPSASFTDSPTPDFALGPNRPFGYPHLLDTSNISSNTNLRSFRLCDAVATFFWKYNKRFCPHFFDYVSPMASLAVTDRRTHRGDDRNPAITWYIYRGDDHGTVSTPFPSPWRSDRPSLAPATNVPPEMQANPDEPNVSPPPIPIQVEYYPNGSQTRSWGYAGVQTAVGEWMATHVKGWDDKEWRMLGQEEMELYGSYIGREMMLKALYNPTPYLDYFLMVAHQQVHYEWPKRDRGNGMRGLSLSLKTSTDLANMGAGHYQNCKAEPASFDAPTAEQLEGGDRPLSLLRPGTWTREPQKKRPVITINDYMDFGP</sequence>
<comment type="caution">
    <text evidence="2">The sequence shown here is derived from an EMBL/GenBank/DDBJ whole genome shotgun (WGS) entry which is preliminary data.</text>
</comment>
<dbReference type="Proteomes" id="UP001275084">
    <property type="component" value="Unassembled WGS sequence"/>
</dbReference>
<accession>A0AAJ0H7N0</accession>
<reference evidence="2" key="2">
    <citation type="submission" date="2023-06" db="EMBL/GenBank/DDBJ databases">
        <authorList>
            <consortium name="Lawrence Berkeley National Laboratory"/>
            <person name="Haridas S."/>
            <person name="Hensen N."/>
            <person name="Bonometti L."/>
            <person name="Westerberg I."/>
            <person name="Brannstrom I.O."/>
            <person name="Guillou S."/>
            <person name="Cros-Aarteil S."/>
            <person name="Calhoun S."/>
            <person name="Kuo A."/>
            <person name="Mondo S."/>
            <person name="Pangilinan J."/>
            <person name="Riley R."/>
            <person name="Labutti K."/>
            <person name="Andreopoulos B."/>
            <person name="Lipzen A."/>
            <person name="Chen C."/>
            <person name="Yanf M."/>
            <person name="Daum C."/>
            <person name="Ng V."/>
            <person name="Clum A."/>
            <person name="Steindorff A."/>
            <person name="Ohm R."/>
            <person name="Martin F."/>
            <person name="Silar P."/>
            <person name="Natvig D."/>
            <person name="Lalanne C."/>
            <person name="Gautier V."/>
            <person name="Ament-Velasquez S.L."/>
            <person name="Kruys A."/>
            <person name="Hutchinson M.I."/>
            <person name="Powell A.J."/>
            <person name="Barry K."/>
            <person name="Miller A.N."/>
            <person name="Grigoriev I.V."/>
            <person name="Debuchy R."/>
            <person name="Gladieux P."/>
            <person name="Thoren M.H."/>
            <person name="Johannesson H."/>
        </authorList>
    </citation>
    <scope>NUCLEOTIDE SEQUENCE</scope>
    <source>
        <strain evidence="2">CBS 955.72</strain>
    </source>
</reference>
<keyword evidence="3" id="KW-1185">Reference proteome</keyword>
<feature type="compositionally biased region" description="Pro residues" evidence="1">
    <location>
        <begin position="33"/>
        <end position="42"/>
    </location>
</feature>
<feature type="region of interest" description="Disordered" evidence="1">
    <location>
        <begin position="1"/>
        <end position="60"/>
    </location>
</feature>
<proteinExistence type="predicted"/>
<gene>
    <name evidence="2" type="ORF">B0T25DRAFT_559494</name>
</gene>
<feature type="compositionally biased region" description="Polar residues" evidence="1">
    <location>
        <begin position="48"/>
        <end position="58"/>
    </location>
</feature>
<dbReference type="EMBL" id="JAUIQD010000008">
    <property type="protein sequence ID" value="KAK3341872.1"/>
    <property type="molecule type" value="Genomic_DNA"/>
</dbReference>
<evidence type="ECO:0000313" key="3">
    <source>
        <dbReference type="Proteomes" id="UP001275084"/>
    </source>
</evidence>
<evidence type="ECO:0000313" key="2">
    <source>
        <dbReference type="EMBL" id="KAK3341872.1"/>
    </source>
</evidence>
<feature type="region of interest" description="Disordered" evidence="1">
    <location>
        <begin position="155"/>
        <end position="185"/>
    </location>
</feature>
<organism evidence="2 3">
    <name type="scientific">Lasiosphaeria hispida</name>
    <dbReference type="NCBI Taxonomy" id="260671"/>
    <lineage>
        <taxon>Eukaryota</taxon>
        <taxon>Fungi</taxon>
        <taxon>Dikarya</taxon>
        <taxon>Ascomycota</taxon>
        <taxon>Pezizomycotina</taxon>
        <taxon>Sordariomycetes</taxon>
        <taxon>Sordariomycetidae</taxon>
        <taxon>Sordariales</taxon>
        <taxon>Lasiosphaeriaceae</taxon>
        <taxon>Lasiosphaeria</taxon>
    </lineage>
</organism>
<protein>
    <submittedName>
        <fullName evidence="2">Uncharacterized protein</fullName>
    </submittedName>
</protein>
<dbReference type="AlphaFoldDB" id="A0AAJ0H7N0"/>
<feature type="compositionally biased region" description="Basic and acidic residues" evidence="1">
    <location>
        <begin position="1"/>
        <end position="10"/>
    </location>
</feature>
<reference evidence="2" key="1">
    <citation type="journal article" date="2023" name="Mol. Phylogenet. Evol.">
        <title>Genome-scale phylogeny and comparative genomics of the fungal order Sordariales.</title>
        <authorList>
            <person name="Hensen N."/>
            <person name="Bonometti L."/>
            <person name="Westerberg I."/>
            <person name="Brannstrom I.O."/>
            <person name="Guillou S."/>
            <person name="Cros-Aarteil S."/>
            <person name="Calhoun S."/>
            <person name="Haridas S."/>
            <person name="Kuo A."/>
            <person name="Mondo S."/>
            <person name="Pangilinan J."/>
            <person name="Riley R."/>
            <person name="LaButti K."/>
            <person name="Andreopoulos B."/>
            <person name="Lipzen A."/>
            <person name="Chen C."/>
            <person name="Yan M."/>
            <person name="Daum C."/>
            <person name="Ng V."/>
            <person name="Clum A."/>
            <person name="Steindorff A."/>
            <person name="Ohm R.A."/>
            <person name="Martin F."/>
            <person name="Silar P."/>
            <person name="Natvig D.O."/>
            <person name="Lalanne C."/>
            <person name="Gautier V."/>
            <person name="Ament-Velasquez S.L."/>
            <person name="Kruys A."/>
            <person name="Hutchinson M.I."/>
            <person name="Powell A.J."/>
            <person name="Barry K."/>
            <person name="Miller A.N."/>
            <person name="Grigoriev I.V."/>
            <person name="Debuchy R."/>
            <person name="Gladieux P."/>
            <person name="Hiltunen Thoren M."/>
            <person name="Johannesson H."/>
        </authorList>
    </citation>
    <scope>NUCLEOTIDE SEQUENCE</scope>
    <source>
        <strain evidence="2">CBS 955.72</strain>
    </source>
</reference>
<evidence type="ECO:0000256" key="1">
    <source>
        <dbReference type="SAM" id="MobiDB-lite"/>
    </source>
</evidence>
<feature type="region of interest" description="Disordered" evidence="1">
    <location>
        <begin position="321"/>
        <end position="341"/>
    </location>
</feature>
<name>A0AAJ0H7N0_9PEZI</name>